<evidence type="ECO:0000313" key="1">
    <source>
        <dbReference type="EMBL" id="MEQ2223385.1"/>
    </source>
</evidence>
<gene>
    <name evidence="1" type="ORF">ILYODFUR_036282</name>
</gene>
<comment type="caution">
    <text evidence="1">The sequence shown here is derived from an EMBL/GenBank/DDBJ whole genome shotgun (WGS) entry which is preliminary data.</text>
</comment>
<protein>
    <submittedName>
        <fullName evidence="1">Uncharacterized protein</fullName>
    </submittedName>
</protein>
<dbReference type="EMBL" id="JAHRIQ010007290">
    <property type="protein sequence ID" value="MEQ2223385.1"/>
    <property type="molecule type" value="Genomic_DNA"/>
</dbReference>
<proteinExistence type="predicted"/>
<evidence type="ECO:0000313" key="2">
    <source>
        <dbReference type="Proteomes" id="UP001482620"/>
    </source>
</evidence>
<reference evidence="1 2" key="1">
    <citation type="submission" date="2021-06" db="EMBL/GenBank/DDBJ databases">
        <authorList>
            <person name="Palmer J.M."/>
        </authorList>
    </citation>
    <scope>NUCLEOTIDE SEQUENCE [LARGE SCALE GENOMIC DNA]</scope>
    <source>
        <strain evidence="2">if_2019</strain>
        <tissue evidence="1">Muscle</tissue>
    </source>
</reference>
<keyword evidence="2" id="KW-1185">Reference proteome</keyword>
<accession>A0ABV0ST49</accession>
<sequence>MAVWFGVGQRWAVGLIKPLKLWMVLNQLPQQAGIRTSIDAQGLCSSFCSSSSSSWTRSLQGAVEQREQNRRKVLSDTKSWTLSSENEAVAAGSGFFHDSDCLRGPVSVPDSSTAQPDPWPAAGVSVRTEPRQIVLLKRNCSLRVYEIPLRLS</sequence>
<name>A0ABV0ST49_9TELE</name>
<organism evidence="1 2">
    <name type="scientific">Ilyodon furcidens</name>
    <name type="common">goldbreast splitfin</name>
    <dbReference type="NCBI Taxonomy" id="33524"/>
    <lineage>
        <taxon>Eukaryota</taxon>
        <taxon>Metazoa</taxon>
        <taxon>Chordata</taxon>
        <taxon>Craniata</taxon>
        <taxon>Vertebrata</taxon>
        <taxon>Euteleostomi</taxon>
        <taxon>Actinopterygii</taxon>
        <taxon>Neopterygii</taxon>
        <taxon>Teleostei</taxon>
        <taxon>Neoteleostei</taxon>
        <taxon>Acanthomorphata</taxon>
        <taxon>Ovalentaria</taxon>
        <taxon>Atherinomorphae</taxon>
        <taxon>Cyprinodontiformes</taxon>
        <taxon>Goodeidae</taxon>
        <taxon>Ilyodon</taxon>
    </lineage>
</organism>
<dbReference type="Proteomes" id="UP001482620">
    <property type="component" value="Unassembled WGS sequence"/>
</dbReference>